<keyword evidence="3" id="KW-0808">Transferase</keyword>
<dbReference type="InterPro" id="IPR013083">
    <property type="entry name" value="Znf_RING/FYVE/PHD"/>
</dbReference>
<dbReference type="InterPro" id="IPR045191">
    <property type="entry name" value="MBR1/2-like"/>
</dbReference>
<feature type="region of interest" description="Disordered" evidence="9">
    <location>
        <begin position="61"/>
        <end position="81"/>
    </location>
</feature>
<dbReference type="Gene3D" id="3.30.40.10">
    <property type="entry name" value="Zinc/RING finger domain, C3HC4 (zinc finger)"/>
    <property type="match status" value="1"/>
</dbReference>
<organism evidence="11 12">
    <name type="scientific">Dendrobium thyrsiflorum</name>
    <name type="common">Pinecone-like raceme dendrobium</name>
    <name type="synonym">Orchid</name>
    <dbReference type="NCBI Taxonomy" id="117978"/>
    <lineage>
        <taxon>Eukaryota</taxon>
        <taxon>Viridiplantae</taxon>
        <taxon>Streptophyta</taxon>
        <taxon>Embryophyta</taxon>
        <taxon>Tracheophyta</taxon>
        <taxon>Spermatophyta</taxon>
        <taxon>Magnoliopsida</taxon>
        <taxon>Liliopsida</taxon>
        <taxon>Asparagales</taxon>
        <taxon>Orchidaceae</taxon>
        <taxon>Epidendroideae</taxon>
        <taxon>Malaxideae</taxon>
        <taxon>Dendrobiinae</taxon>
        <taxon>Dendrobium</taxon>
    </lineage>
</organism>
<proteinExistence type="predicted"/>
<evidence type="ECO:0000256" key="2">
    <source>
        <dbReference type="ARBA" id="ARBA00012483"/>
    </source>
</evidence>
<keyword evidence="4" id="KW-0479">Metal-binding</keyword>
<protein>
    <recommendedName>
        <fullName evidence="2">RING-type E3 ubiquitin transferase</fullName>
        <ecNumber evidence="2">2.3.2.27</ecNumber>
    </recommendedName>
</protein>
<dbReference type="PROSITE" id="PS50089">
    <property type="entry name" value="ZF_RING_2"/>
    <property type="match status" value="1"/>
</dbReference>
<feature type="compositionally biased region" description="Polar residues" evidence="9">
    <location>
        <begin position="64"/>
        <end position="80"/>
    </location>
</feature>
<keyword evidence="5 8" id="KW-0863">Zinc-finger</keyword>
<dbReference type="GO" id="GO:0008270">
    <property type="term" value="F:zinc ion binding"/>
    <property type="evidence" value="ECO:0007669"/>
    <property type="project" value="UniProtKB-KW"/>
</dbReference>
<feature type="domain" description="RING-type" evidence="10">
    <location>
        <begin position="316"/>
        <end position="357"/>
    </location>
</feature>
<evidence type="ECO:0000256" key="3">
    <source>
        <dbReference type="ARBA" id="ARBA00022679"/>
    </source>
</evidence>
<evidence type="ECO:0000256" key="7">
    <source>
        <dbReference type="ARBA" id="ARBA00022833"/>
    </source>
</evidence>
<evidence type="ECO:0000256" key="9">
    <source>
        <dbReference type="SAM" id="MobiDB-lite"/>
    </source>
</evidence>
<evidence type="ECO:0000256" key="5">
    <source>
        <dbReference type="ARBA" id="ARBA00022771"/>
    </source>
</evidence>
<dbReference type="PANTHER" id="PTHR22937">
    <property type="entry name" value="E3 UBIQUITIN-PROTEIN LIGASE RNF165"/>
    <property type="match status" value="1"/>
</dbReference>
<comment type="catalytic activity">
    <reaction evidence="1">
        <text>S-ubiquitinyl-[E2 ubiquitin-conjugating enzyme]-L-cysteine + [acceptor protein]-L-lysine = [E2 ubiquitin-conjugating enzyme]-L-cysteine + N(6)-ubiquitinyl-[acceptor protein]-L-lysine.</text>
        <dbReference type="EC" id="2.3.2.27"/>
    </reaction>
</comment>
<dbReference type="SMART" id="SM00184">
    <property type="entry name" value="RING"/>
    <property type="match status" value="1"/>
</dbReference>
<reference evidence="11 12" key="1">
    <citation type="journal article" date="2024" name="Plant Biotechnol. J.">
        <title>Dendrobium thyrsiflorum genome and its molecular insights into genes involved in important horticultural traits.</title>
        <authorList>
            <person name="Chen B."/>
            <person name="Wang J.Y."/>
            <person name="Zheng P.J."/>
            <person name="Li K.L."/>
            <person name="Liang Y.M."/>
            <person name="Chen X.F."/>
            <person name="Zhang C."/>
            <person name="Zhao X."/>
            <person name="He X."/>
            <person name="Zhang G.Q."/>
            <person name="Liu Z.J."/>
            <person name="Xu Q."/>
        </authorList>
    </citation>
    <scope>NUCLEOTIDE SEQUENCE [LARGE SCALE GENOMIC DNA]</scope>
    <source>
        <strain evidence="11">GZMU011</strain>
    </source>
</reference>
<evidence type="ECO:0000313" key="12">
    <source>
        <dbReference type="Proteomes" id="UP001552299"/>
    </source>
</evidence>
<comment type="caution">
    <text evidence="11">The sequence shown here is derived from an EMBL/GenBank/DDBJ whole genome shotgun (WGS) entry which is preliminary data.</text>
</comment>
<evidence type="ECO:0000256" key="1">
    <source>
        <dbReference type="ARBA" id="ARBA00000900"/>
    </source>
</evidence>
<evidence type="ECO:0000256" key="6">
    <source>
        <dbReference type="ARBA" id="ARBA00022786"/>
    </source>
</evidence>
<dbReference type="AlphaFoldDB" id="A0ABD0VHS4"/>
<dbReference type="FunFam" id="3.30.40.10:FF:000451">
    <property type="entry name" value="E3 ubiquitin-protein ligase rnf12-A"/>
    <property type="match status" value="1"/>
</dbReference>
<evidence type="ECO:0000256" key="8">
    <source>
        <dbReference type="PROSITE-ProRule" id="PRU00175"/>
    </source>
</evidence>
<feature type="region of interest" description="Disordered" evidence="9">
    <location>
        <begin position="118"/>
        <end position="140"/>
    </location>
</feature>
<keyword evidence="6" id="KW-0833">Ubl conjugation pathway</keyword>
<dbReference type="GO" id="GO:0061630">
    <property type="term" value="F:ubiquitin protein ligase activity"/>
    <property type="evidence" value="ECO:0007669"/>
    <property type="project" value="UniProtKB-EC"/>
</dbReference>
<accession>A0ABD0VHS4</accession>
<dbReference type="PANTHER" id="PTHR22937:SF122">
    <property type="entry name" value="RING-TYPE E3 UBIQUITIN TRANSFERASE"/>
    <property type="match status" value="1"/>
</dbReference>
<feature type="compositionally biased region" description="Basic residues" evidence="9">
    <location>
        <begin position="127"/>
        <end position="138"/>
    </location>
</feature>
<dbReference type="EC" id="2.3.2.27" evidence="2"/>
<keyword evidence="7" id="KW-0862">Zinc</keyword>
<dbReference type="InterPro" id="IPR001841">
    <property type="entry name" value="Znf_RING"/>
</dbReference>
<keyword evidence="12" id="KW-1185">Reference proteome</keyword>
<evidence type="ECO:0000313" key="11">
    <source>
        <dbReference type="EMBL" id="KAL0924540.1"/>
    </source>
</evidence>
<evidence type="ECO:0000259" key="10">
    <source>
        <dbReference type="PROSITE" id="PS50089"/>
    </source>
</evidence>
<gene>
    <name evidence="11" type="ORF">M5K25_005378</name>
</gene>
<name>A0ABD0VHS4_DENTH</name>
<dbReference type="EMBL" id="JANQDX010000005">
    <property type="protein sequence ID" value="KAL0924540.1"/>
    <property type="molecule type" value="Genomic_DNA"/>
</dbReference>
<dbReference type="Pfam" id="PF13639">
    <property type="entry name" value="zf-RING_2"/>
    <property type="match status" value="1"/>
</dbReference>
<dbReference type="Proteomes" id="UP001552299">
    <property type="component" value="Unassembled WGS sequence"/>
</dbReference>
<sequence length="363" mass="40745">MLLSPLAFKTNKSTPTLLSSLHFSLSLSRKYEIKSLTTMPTSDGPLASPDRRGFRTLLRLRNPPISSADQNPLLTSSSPRLPNKKKAFASAAFRSLSCSSSAASQAYAPSSAAAAVRSSADWEGKGSRRRRTNKKKKDRSSAAADVWCTPGISFAGDDSVDCVVSQREMAGRGGRVEVERALRERTYYGRRVGNREAISSTADSKSSPRALLYEADLTPSEHYLRMREYYHQPPVELEEIMLLHHRLLLRGGDAYDRYKDWRLDVDDMTYEELLELGDKIGHVSTGLREEEIECNIRKAKLSIFDKLLSTEMERKCSICQEEYETDDEVGKLGCGHSYHIYCIRKWLLQKNACPVCKTAVSKT</sequence>
<dbReference type="SUPFAM" id="SSF57850">
    <property type="entry name" value="RING/U-box"/>
    <property type="match status" value="1"/>
</dbReference>
<evidence type="ECO:0000256" key="4">
    <source>
        <dbReference type="ARBA" id="ARBA00022723"/>
    </source>
</evidence>